<name>A0ABT6KQT8_9MICO</name>
<dbReference type="Proteomes" id="UP001160142">
    <property type="component" value="Unassembled WGS sequence"/>
</dbReference>
<feature type="transmembrane region" description="Helical" evidence="1">
    <location>
        <begin position="111"/>
        <end position="135"/>
    </location>
</feature>
<dbReference type="InterPro" id="IPR036259">
    <property type="entry name" value="MFS_trans_sf"/>
</dbReference>
<accession>A0ABT6KQT8</accession>
<dbReference type="EMBL" id="JARXVQ010000001">
    <property type="protein sequence ID" value="MDH6182209.1"/>
    <property type="molecule type" value="Genomic_DNA"/>
</dbReference>
<gene>
    <name evidence="2" type="ORF">M2152_002391</name>
</gene>
<feature type="transmembrane region" description="Helical" evidence="1">
    <location>
        <begin position="7"/>
        <end position="31"/>
    </location>
</feature>
<organism evidence="2 3">
    <name type="scientific">Antiquaquibacter oligotrophicus</name>
    <dbReference type="NCBI Taxonomy" id="2880260"/>
    <lineage>
        <taxon>Bacteria</taxon>
        <taxon>Bacillati</taxon>
        <taxon>Actinomycetota</taxon>
        <taxon>Actinomycetes</taxon>
        <taxon>Micrococcales</taxon>
        <taxon>Microbacteriaceae</taxon>
        <taxon>Antiquaquibacter</taxon>
    </lineage>
</organism>
<proteinExistence type="predicted"/>
<reference evidence="2 3" key="1">
    <citation type="submission" date="2023-04" db="EMBL/GenBank/DDBJ databases">
        <title>Genome Encyclopedia of Bacteria and Archaea VI: Functional Genomics of Type Strains.</title>
        <authorList>
            <person name="Whitman W."/>
        </authorList>
    </citation>
    <scope>NUCLEOTIDE SEQUENCE [LARGE SCALE GENOMIC DNA]</scope>
    <source>
        <strain evidence="2 3">SG_E_30_P1</strain>
    </source>
</reference>
<feature type="transmembrane region" description="Helical" evidence="1">
    <location>
        <begin position="87"/>
        <end position="105"/>
    </location>
</feature>
<feature type="transmembrane region" description="Helical" evidence="1">
    <location>
        <begin position="43"/>
        <end position="66"/>
    </location>
</feature>
<protein>
    <submittedName>
        <fullName evidence="2">Membrane protein</fullName>
    </submittedName>
</protein>
<keyword evidence="1" id="KW-0812">Transmembrane</keyword>
<evidence type="ECO:0000256" key="1">
    <source>
        <dbReference type="SAM" id="Phobius"/>
    </source>
</evidence>
<evidence type="ECO:0000313" key="3">
    <source>
        <dbReference type="Proteomes" id="UP001160142"/>
    </source>
</evidence>
<dbReference type="Gene3D" id="1.20.1250.20">
    <property type="entry name" value="MFS general substrate transporter like domains"/>
    <property type="match status" value="1"/>
</dbReference>
<dbReference type="RefSeq" id="WP_322134494.1">
    <property type="nucleotide sequence ID" value="NZ_CP085036.1"/>
</dbReference>
<keyword evidence="3" id="KW-1185">Reference proteome</keyword>
<evidence type="ECO:0000313" key="2">
    <source>
        <dbReference type="EMBL" id="MDH6182209.1"/>
    </source>
</evidence>
<keyword evidence="1" id="KW-0472">Membrane</keyword>
<comment type="caution">
    <text evidence="2">The sequence shown here is derived from an EMBL/GenBank/DDBJ whole genome shotgun (WGS) entry which is preliminary data.</text>
</comment>
<keyword evidence="1" id="KW-1133">Transmembrane helix</keyword>
<sequence length="139" mass="14921">MTYEEKGVWVYLVVTLGAYGTYLAIVLGQLAATPVAEIDYVPALLWTIGASIAAAIVLRIVVEMFGPSESQKADARDRDLKRTGDRLGGWPIIAGALGALVLAIVQAEYFWIANSIYLGFAASAVLSSVITIVLYRRGL</sequence>